<dbReference type="Pfam" id="PF21530">
    <property type="entry name" value="Pif1_2B_dom"/>
    <property type="match status" value="1"/>
</dbReference>
<evidence type="ECO:0000259" key="1">
    <source>
        <dbReference type="Pfam" id="PF21530"/>
    </source>
</evidence>
<name>A0A0L8H441_OCTBM</name>
<feature type="non-terminal residue" evidence="2">
    <location>
        <position position="137"/>
    </location>
</feature>
<dbReference type="AlphaFoldDB" id="A0A0L8H441"/>
<dbReference type="EMBL" id="KQ419366">
    <property type="protein sequence ID" value="KOF83839.1"/>
    <property type="molecule type" value="Genomic_DNA"/>
</dbReference>
<gene>
    <name evidence="2" type="ORF">OCBIM_22023171mg</name>
</gene>
<proteinExistence type="predicted"/>
<feature type="domain" description="DNA helicase Pif1-like 2B" evidence="1">
    <location>
        <begin position="41"/>
        <end position="82"/>
    </location>
</feature>
<dbReference type="STRING" id="37653.A0A0L8H441"/>
<dbReference type="PANTHER" id="PTHR10492:SF101">
    <property type="entry name" value="ATP-DEPENDENT DNA HELICASE"/>
    <property type="match status" value="1"/>
</dbReference>
<sequence>EILRWSKNHPNLNWLCKRAILVPKNSTVSKIAFLEVLTSIKFLNSSEPPALPSHGLELKVRTPVMLLRNSDPPTLCNGTCLLLKKMMRYVIEPTILSGCGKEEDVFIPRITLIPYGYSRRHLTKVPRSGTEQRTMSL</sequence>
<protein>
    <recommendedName>
        <fullName evidence="1">DNA helicase Pif1-like 2B domain-containing protein</fullName>
    </recommendedName>
</protein>
<organism evidence="2">
    <name type="scientific">Octopus bimaculoides</name>
    <name type="common">California two-spotted octopus</name>
    <dbReference type="NCBI Taxonomy" id="37653"/>
    <lineage>
        <taxon>Eukaryota</taxon>
        <taxon>Metazoa</taxon>
        <taxon>Spiralia</taxon>
        <taxon>Lophotrochozoa</taxon>
        <taxon>Mollusca</taxon>
        <taxon>Cephalopoda</taxon>
        <taxon>Coleoidea</taxon>
        <taxon>Octopodiformes</taxon>
        <taxon>Octopoda</taxon>
        <taxon>Incirrata</taxon>
        <taxon>Octopodidae</taxon>
        <taxon>Octopus</taxon>
    </lineage>
</organism>
<evidence type="ECO:0000313" key="2">
    <source>
        <dbReference type="EMBL" id="KOF83839.1"/>
    </source>
</evidence>
<dbReference type="InterPro" id="IPR049163">
    <property type="entry name" value="Pif1-like_2B_dom"/>
</dbReference>
<feature type="non-terminal residue" evidence="2">
    <location>
        <position position="1"/>
    </location>
</feature>
<reference evidence="2" key="1">
    <citation type="submission" date="2015-07" db="EMBL/GenBank/DDBJ databases">
        <title>MeaNS - Measles Nucleotide Surveillance Program.</title>
        <authorList>
            <person name="Tran T."/>
            <person name="Druce J."/>
        </authorList>
    </citation>
    <scope>NUCLEOTIDE SEQUENCE</scope>
    <source>
        <strain evidence="2">UCB-OBI-ISO-001</strain>
        <tissue evidence="2">Gonad</tissue>
    </source>
</reference>
<accession>A0A0L8H441</accession>
<dbReference type="PANTHER" id="PTHR10492">
    <property type="match status" value="1"/>
</dbReference>